<dbReference type="EMBL" id="BKAG01000038">
    <property type="protein sequence ID" value="GEP44895.1"/>
    <property type="molecule type" value="Genomic_DNA"/>
</dbReference>
<evidence type="ECO:0000313" key="3">
    <source>
        <dbReference type="Proteomes" id="UP000321577"/>
    </source>
</evidence>
<gene>
    <name evidence="2" type="ORF">BGE01nite_41860</name>
</gene>
<evidence type="ECO:0000313" key="2">
    <source>
        <dbReference type="EMBL" id="GEP44895.1"/>
    </source>
</evidence>
<proteinExistence type="predicted"/>
<dbReference type="OrthoDB" id="187831at2"/>
<feature type="region of interest" description="Disordered" evidence="1">
    <location>
        <begin position="168"/>
        <end position="191"/>
    </location>
</feature>
<feature type="compositionally biased region" description="Basic and acidic residues" evidence="1">
    <location>
        <begin position="168"/>
        <end position="183"/>
    </location>
</feature>
<name>A0A512MDT3_9BACT</name>
<keyword evidence="3" id="KW-1185">Reference proteome</keyword>
<evidence type="ECO:0000256" key="1">
    <source>
        <dbReference type="SAM" id="MobiDB-lite"/>
    </source>
</evidence>
<comment type="caution">
    <text evidence="2">The sequence shown here is derived from an EMBL/GenBank/DDBJ whole genome shotgun (WGS) entry which is preliminary data.</text>
</comment>
<dbReference type="RefSeq" id="WP_146853281.1">
    <property type="nucleotide sequence ID" value="NZ_BKAG01000038.1"/>
</dbReference>
<sequence length="191" mass="21861">MIGIYDFCGHYEWTFQWLQERGGHGLVRRYWHEAIHEDAQIHANELIIGKGFAGMEEYWDHTLGEEGGVWDVTAREDAFRIDMHHCPSKGFLIHNGLQQYPDYCDHCLGWIGPLMKKAGFVVNHEHNHCGQCWWEMKRVDDLSPASVPGELSGEADVRLHPDWQTADTHLDSYERATDPDDKLPPAAGSGH</sequence>
<protein>
    <submittedName>
        <fullName evidence="2">Uncharacterized protein</fullName>
    </submittedName>
</protein>
<accession>A0A512MDT3</accession>
<dbReference type="Proteomes" id="UP000321577">
    <property type="component" value="Unassembled WGS sequence"/>
</dbReference>
<dbReference type="AlphaFoldDB" id="A0A512MDT3"/>
<reference evidence="2 3" key="1">
    <citation type="submission" date="2019-07" db="EMBL/GenBank/DDBJ databases">
        <title>Whole genome shotgun sequence of Brevifollis gellanilyticus NBRC 108608.</title>
        <authorList>
            <person name="Hosoyama A."/>
            <person name="Uohara A."/>
            <person name="Ohji S."/>
            <person name="Ichikawa N."/>
        </authorList>
    </citation>
    <scope>NUCLEOTIDE SEQUENCE [LARGE SCALE GENOMIC DNA]</scope>
    <source>
        <strain evidence="2 3">NBRC 108608</strain>
    </source>
</reference>
<organism evidence="2 3">
    <name type="scientific">Brevifollis gellanilyticus</name>
    <dbReference type="NCBI Taxonomy" id="748831"/>
    <lineage>
        <taxon>Bacteria</taxon>
        <taxon>Pseudomonadati</taxon>
        <taxon>Verrucomicrobiota</taxon>
        <taxon>Verrucomicrobiia</taxon>
        <taxon>Verrucomicrobiales</taxon>
        <taxon>Verrucomicrobiaceae</taxon>
    </lineage>
</organism>